<keyword evidence="4" id="KW-1185">Reference proteome</keyword>
<organism evidence="3 4">
    <name type="scientific">Gordonia phage Sour</name>
    <dbReference type="NCBI Taxonomy" id="2182349"/>
    <lineage>
        <taxon>Viruses</taxon>
        <taxon>Duplodnaviria</taxon>
        <taxon>Heunggongvirae</taxon>
        <taxon>Uroviricota</taxon>
        <taxon>Caudoviricetes</taxon>
        <taxon>Sourvirus</taxon>
        <taxon>Sourvirus sour</taxon>
    </lineage>
</organism>
<feature type="region of interest" description="Disordered" evidence="2">
    <location>
        <begin position="164"/>
        <end position="183"/>
    </location>
</feature>
<evidence type="ECO:0000256" key="2">
    <source>
        <dbReference type="SAM" id="MobiDB-lite"/>
    </source>
</evidence>
<dbReference type="RefSeq" id="YP_009625644.1">
    <property type="nucleotide sequence ID" value="NC_042132.1"/>
</dbReference>
<proteinExistence type="predicted"/>
<accession>A0A2U8UKK8</accession>
<keyword evidence="1" id="KW-0175">Coiled coil</keyword>
<sequence length="218" mass="24354">MGLMEAATAAQMKAQAAEHRRLAEKLEADAARAEQAARERHELRRFRPICPLSSTDHRDATAVVTFTRTLSGRSYRYAAIGWIDRRRGKPMWSITGEESGRFTWSELLDFIEAENWRSMALANHLGQLDVRDTQGSGGRYTWEGADALRRAATFAMDVSMAAERSPFRPQEHRPAAAESLQGHQAPTKIVHHTEYDSVKYGEDIGDALGWADGHGGPY</sequence>
<evidence type="ECO:0000313" key="4">
    <source>
        <dbReference type="Proteomes" id="UP000246591"/>
    </source>
</evidence>
<evidence type="ECO:0000256" key="1">
    <source>
        <dbReference type="SAM" id="Coils"/>
    </source>
</evidence>
<dbReference type="Proteomes" id="UP000246591">
    <property type="component" value="Segment"/>
</dbReference>
<dbReference type="EMBL" id="MH153810">
    <property type="protein sequence ID" value="AWN04274.1"/>
    <property type="molecule type" value="Genomic_DNA"/>
</dbReference>
<feature type="coiled-coil region" evidence="1">
    <location>
        <begin position="9"/>
        <end position="43"/>
    </location>
</feature>
<reference evidence="4" key="1">
    <citation type="submission" date="2018-03" db="EMBL/GenBank/DDBJ databases">
        <authorList>
            <person name="Keele B.F."/>
        </authorList>
    </citation>
    <scope>NUCLEOTIDE SEQUENCE [LARGE SCALE GENOMIC DNA]</scope>
</reference>
<dbReference type="GeneID" id="40102538"/>
<feature type="compositionally biased region" description="Basic and acidic residues" evidence="2">
    <location>
        <begin position="165"/>
        <end position="175"/>
    </location>
</feature>
<protein>
    <submittedName>
        <fullName evidence="3">Uncharacterized protein</fullName>
    </submittedName>
</protein>
<name>A0A2U8UKK8_9CAUD</name>
<dbReference type="KEGG" id="vg:40102538"/>
<gene>
    <name evidence="3" type="primary">73</name>
    <name evidence="3" type="ORF">PBI_SOUR_73</name>
</gene>
<evidence type="ECO:0000313" key="3">
    <source>
        <dbReference type="EMBL" id="AWN04274.1"/>
    </source>
</evidence>